<dbReference type="EMBL" id="MNPL01026513">
    <property type="protein sequence ID" value="OQR67952.1"/>
    <property type="molecule type" value="Genomic_DNA"/>
</dbReference>
<reference evidence="1 2" key="1">
    <citation type="journal article" date="2017" name="Gigascience">
        <title>Draft genome of the honey bee ectoparasitic mite, Tropilaelaps mercedesae, is shaped by the parasitic life history.</title>
        <authorList>
            <person name="Dong X."/>
            <person name="Armstrong S.D."/>
            <person name="Xia D."/>
            <person name="Makepeace B.L."/>
            <person name="Darby A.C."/>
            <person name="Kadowaki T."/>
        </authorList>
    </citation>
    <scope>NUCLEOTIDE SEQUENCE [LARGE SCALE GENOMIC DNA]</scope>
    <source>
        <strain evidence="1">Wuxi-XJTLU</strain>
    </source>
</reference>
<sequence length="30" mass="3640">MELPLAELLQKRNQTRFGHQWIREPRTGFS</sequence>
<dbReference type="Proteomes" id="UP000192247">
    <property type="component" value="Unassembled WGS sequence"/>
</dbReference>
<dbReference type="AlphaFoldDB" id="A0A1V9X3V1"/>
<name>A0A1V9X3V1_9ACAR</name>
<accession>A0A1V9X3V1</accession>
<evidence type="ECO:0000313" key="1">
    <source>
        <dbReference type="EMBL" id="OQR67952.1"/>
    </source>
</evidence>
<organism evidence="1 2">
    <name type="scientific">Tropilaelaps mercedesae</name>
    <dbReference type="NCBI Taxonomy" id="418985"/>
    <lineage>
        <taxon>Eukaryota</taxon>
        <taxon>Metazoa</taxon>
        <taxon>Ecdysozoa</taxon>
        <taxon>Arthropoda</taxon>
        <taxon>Chelicerata</taxon>
        <taxon>Arachnida</taxon>
        <taxon>Acari</taxon>
        <taxon>Parasitiformes</taxon>
        <taxon>Mesostigmata</taxon>
        <taxon>Gamasina</taxon>
        <taxon>Dermanyssoidea</taxon>
        <taxon>Laelapidae</taxon>
        <taxon>Tropilaelaps</taxon>
    </lineage>
</organism>
<gene>
    <name evidence="1" type="ORF">BIW11_04659</name>
</gene>
<comment type="caution">
    <text evidence="1">The sequence shown here is derived from an EMBL/GenBank/DDBJ whole genome shotgun (WGS) entry which is preliminary data.</text>
</comment>
<proteinExistence type="predicted"/>
<keyword evidence="2" id="KW-1185">Reference proteome</keyword>
<dbReference type="InParanoid" id="A0A1V9X3V1"/>
<evidence type="ECO:0000313" key="2">
    <source>
        <dbReference type="Proteomes" id="UP000192247"/>
    </source>
</evidence>
<protein>
    <submittedName>
        <fullName evidence="1">Uncharacterized protein</fullName>
    </submittedName>
</protein>